<dbReference type="GO" id="GO:0005694">
    <property type="term" value="C:chromosome"/>
    <property type="evidence" value="ECO:0007669"/>
    <property type="project" value="TreeGrafter"/>
</dbReference>
<dbReference type="AlphaFoldDB" id="A0A8C5BW69"/>
<feature type="domain" description="Helicase ATP-binding" evidence="9">
    <location>
        <begin position="30"/>
        <end position="164"/>
    </location>
</feature>
<keyword evidence="12" id="KW-1185">Reference proteome</keyword>
<reference evidence="11" key="1">
    <citation type="submission" date="2025-08" db="UniProtKB">
        <authorList>
            <consortium name="Ensembl"/>
        </authorList>
    </citation>
    <scope>IDENTIFICATION</scope>
</reference>
<dbReference type="GO" id="GO:0000724">
    <property type="term" value="P:double-strand break repair via homologous recombination"/>
    <property type="evidence" value="ECO:0007669"/>
    <property type="project" value="TreeGrafter"/>
</dbReference>
<evidence type="ECO:0000256" key="8">
    <source>
        <dbReference type="ARBA" id="ARBA00044566"/>
    </source>
</evidence>
<dbReference type="InterPro" id="IPR011545">
    <property type="entry name" value="DEAD/DEAH_box_helicase_dom"/>
</dbReference>
<name>A0A8C5BW69_GADMO</name>
<dbReference type="Ensembl" id="ENSGMOT00000027002.1">
    <property type="protein sequence ID" value="ENSGMOP00000051471.1"/>
    <property type="gene ID" value="ENSGMOG00000025676.1"/>
</dbReference>
<sequence>MENDVSEAIQSVVATLPNIEKLKPEQEQALLSFVGGHDVVGLLPTGFRKSLIFQLAPLLPIVIVVSPLVALMEDQVKEAEQLGVRAGQLGVHDDRDILDGSLSLVFGSPESWLLNNKCKTLPQNKQRVLASLRGEGNCRIVVSTTALGMRLHFANVSHVVMYGAPGDLEAILQQAGRAGRHGQPSHAILYNTGQYFKVDEEVKKLLAVGKTTCFRKSLHAHFEARTITDQVGN</sequence>
<dbReference type="GO" id="GO:0009378">
    <property type="term" value="F:four-way junction helicase activity"/>
    <property type="evidence" value="ECO:0007669"/>
    <property type="project" value="TreeGrafter"/>
</dbReference>
<dbReference type="InterPro" id="IPR014001">
    <property type="entry name" value="Helicase_ATP-bd"/>
</dbReference>
<keyword evidence="2" id="KW-0547">Nucleotide-binding</keyword>
<evidence type="ECO:0000259" key="9">
    <source>
        <dbReference type="PROSITE" id="PS51192"/>
    </source>
</evidence>
<dbReference type="GO" id="GO:0043138">
    <property type="term" value="F:3'-5' DNA helicase activity"/>
    <property type="evidence" value="ECO:0007669"/>
    <property type="project" value="UniProtKB-EC"/>
</dbReference>
<dbReference type="Pfam" id="PF00271">
    <property type="entry name" value="Helicase_C"/>
    <property type="match status" value="1"/>
</dbReference>
<evidence type="ECO:0000256" key="4">
    <source>
        <dbReference type="ARBA" id="ARBA00023125"/>
    </source>
</evidence>
<dbReference type="InterPro" id="IPR001650">
    <property type="entry name" value="Helicase_C-like"/>
</dbReference>
<dbReference type="Proteomes" id="UP000694546">
    <property type="component" value="Chromosome 17"/>
</dbReference>
<dbReference type="PROSITE" id="PS51192">
    <property type="entry name" value="HELICASE_ATP_BIND_1"/>
    <property type="match status" value="1"/>
</dbReference>
<keyword evidence="3" id="KW-0067">ATP-binding</keyword>
<evidence type="ECO:0000256" key="1">
    <source>
        <dbReference type="ARBA" id="ARBA00005446"/>
    </source>
</evidence>
<evidence type="ECO:0000256" key="6">
    <source>
        <dbReference type="ARBA" id="ARBA00034617"/>
    </source>
</evidence>
<evidence type="ECO:0000256" key="7">
    <source>
        <dbReference type="ARBA" id="ARBA00034808"/>
    </source>
</evidence>
<reference evidence="11" key="2">
    <citation type="submission" date="2025-09" db="UniProtKB">
        <authorList>
            <consortium name="Ensembl"/>
        </authorList>
    </citation>
    <scope>IDENTIFICATION</scope>
</reference>
<dbReference type="Gene3D" id="3.40.50.300">
    <property type="entry name" value="P-loop containing nucleotide triphosphate hydrolases"/>
    <property type="match status" value="1"/>
</dbReference>
<accession>A0A8C5BW69</accession>
<keyword evidence="4" id="KW-0238">DNA-binding</keyword>
<dbReference type="SUPFAM" id="SSF52540">
    <property type="entry name" value="P-loop containing nucleoside triphosphate hydrolases"/>
    <property type="match status" value="1"/>
</dbReference>
<dbReference type="GO" id="GO:0005737">
    <property type="term" value="C:cytoplasm"/>
    <property type="evidence" value="ECO:0007669"/>
    <property type="project" value="TreeGrafter"/>
</dbReference>
<evidence type="ECO:0000256" key="3">
    <source>
        <dbReference type="ARBA" id="ARBA00022840"/>
    </source>
</evidence>
<evidence type="ECO:0000313" key="11">
    <source>
        <dbReference type="Ensembl" id="ENSGMOP00000051471.1"/>
    </source>
</evidence>
<dbReference type="GeneTree" id="ENSGT01030000240159"/>
<dbReference type="Pfam" id="PF00270">
    <property type="entry name" value="DEAD"/>
    <property type="match status" value="1"/>
</dbReference>
<proteinExistence type="inferred from homology"/>
<dbReference type="PANTHER" id="PTHR13710">
    <property type="entry name" value="DNA HELICASE RECQ FAMILY MEMBER"/>
    <property type="match status" value="1"/>
</dbReference>
<dbReference type="GO" id="GO:0003677">
    <property type="term" value="F:DNA binding"/>
    <property type="evidence" value="ECO:0007669"/>
    <property type="project" value="UniProtKB-KW"/>
</dbReference>
<comment type="similarity">
    <text evidence="1">Belongs to the helicase family. RecQ subfamily.</text>
</comment>
<comment type="catalytic activity">
    <reaction evidence="6">
        <text>Couples ATP hydrolysis with the unwinding of duplex DNA by translocating in the 3'-5' direction.</text>
        <dbReference type="EC" id="5.6.2.4"/>
    </reaction>
</comment>
<evidence type="ECO:0000256" key="5">
    <source>
        <dbReference type="ARBA" id="ARBA00023235"/>
    </source>
</evidence>
<organism evidence="11 12">
    <name type="scientific">Gadus morhua</name>
    <name type="common">Atlantic cod</name>
    <dbReference type="NCBI Taxonomy" id="8049"/>
    <lineage>
        <taxon>Eukaryota</taxon>
        <taxon>Metazoa</taxon>
        <taxon>Chordata</taxon>
        <taxon>Craniata</taxon>
        <taxon>Vertebrata</taxon>
        <taxon>Euteleostomi</taxon>
        <taxon>Actinopterygii</taxon>
        <taxon>Neopterygii</taxon>
        <taxon>Teleostei</taxon>
        <taxon>Neoteleostei</taxon>
        <taxon>Acanthomorphata</taxon>
        <taxon>Zeiogadaria</taxon>
        <taxon>Gadariae</taxon>
        <taxon>Gadiformes</taxon>
        <taxon>Gadoidei</taxon>
        <taxon>Gadidae</taxon>
        <taxon>Gadus</taxon>
    </lineage>
</organism>
<dbReference type="InterPro" id="IPR027417">
    <property type="entry name" value="P-loop_NTPase"/>
</dbReference>
<feature type="domain" description="Helicase C-terminal" evidence="10">
    <location>
        <begin position="54"/>
        <end position="233"/>
    </location>
</feature>
<keyword evidence="5" id="KW-0413">Isomerase</keyword>
<evidence type="ECO:0000256" key="2">
    <source>
        <dbReference type="ARBA" id="ARBA00022741"/>
    </source>
</evidence>
<dbReference type="SMART" id="SM00490">
    <property type="entry name" value="HELICc"/>
    <property type="match status" value="1"/>
</dbReference>
<dbReference type="GO" id="GO:0005524">
    <property type="term" value="F:ATP binding"/>
    <property type="evidence" value="ECO:0007669"/>
    <property type="project" value="UniProtKB-KW"/>
</dbReference>
<dbReference type="EC" id="5.6.2.4" evidence="7"/>
<dbReference type="PROSITE" id="PS51194">
    <property type="entry name" value="HELICASE_CTER"/>
    <property type="match status" value="1"/>
</dbReference>
<evidence type="ECO:0000313" key="12">
    <source>
        <dbReference type="Proteomes" id="UP000694546"/>
    </source>
</evidence>
<protein>
    <recommendedName>
        <fullName evidence="7">DNA 3'-5' helicase</fullName>
        <ecNumber evidence="7">5.6.2.4</ecNumber>
    </recommendedName>
    <alternativeName>
        <fullName evidence="8">DNA 3'-5' helicase Q1</fullName>
    </alternativeName>
</protein>
<evidence type="ECO:0000259" key="10">
    <source>
        <dbReference type="PROSITE" id="PS51194"/>
    </source>
</evidence>
<dbReference type="PANTHER" id="PTHR13710:SF105">
    <property type="entry name" value="ATP-DEPENDENT DNA HELICASE Q1"/>
    <property type="match status" value="1"/>
</dbReference>
<dbReference type="OMA" id="HFEARTI"/>